<reference evidence="6" key="1">
    <citation type="submission" date="2023-07" db="EMBL/GenBank/DDBJ databases">
        <title>30 novel species of actinomycetes from the DSMZ collection.</title>
        <authorList>
            <person name="Nouioui I."/>
        </authorList>
    </citation>
    <scope>NUCLEOTIDE SEQUENCE [LARGE SCALE GENOMIC DNA]</scope>
    <source>
        <strain evidence="6">DSM 44915</strain>
    </source>
</reference>
<dbReference type="InterPro" id="IPR009057">
    <property type="entry name" value="Homeodomain-like_sf"/>
</dbReference>
<name>A0ABU2JPL8_9ACTN</name>
<keyword evidence="6" id="KW-1185">Reference proteome</keyword>
<comment type="caution">
    <text evidence="5">The sequence shown here is derived from an EMBL/GenBank/DDBJ whole genome shotgun (WGS) entry which is preliminary data.</text>
</comment>
<sequence>MTARKSVGETARHWVAPELPGVDLLRARYVRRVFIPHTHPTFVIAAITEGVEEFRHRGSLERAGAGGLALINPDVPHTGRAGVPEGWAYGALYPTAEVVDAVAAELLGLRGTAWFTRPVLHDPVAVRMVGQVLRAVEERQALAADSLLRLAVARLLKTAGGGRPRGVARDAGAQLAARARTELLDRLTDPPTLAELAHRLGTGPFALLRAFRARYGMPPHAWLTDVRVRRARELLDAGVRPAEAAVAVGFTDQSHLHRHFRRVVGVPPGAYQRERGARTYKTDR</sequence>
<evidence type="ECO:0000313" key="5">
    <source>
        <dbReference type="EMBL" id="MDT0266153.1"/>
    </source>
</evidence>
<gene>
    <name evidence="5" type="ORF">RM844_07580</name>
</gene>
<dbReference type="EMBL" id="JAVREO010000004">
    <property type="protein sequence ID" value="MDT0266153.1"/>
    <property type="molecule type" value="Genomic_DNA"/>
</dbReference>
<dbReference type="SMART" id="SM00342">
    <property type="entry name" value="HTH_ARAC"/>
    <property type="match status" value="1"/>
</dbReference>
<protein>
    <submittedName>
        <fullName evidence="5">AraC family transcriptional regulator</fullName>
    </submittedName>
</protein>
<evidence type="ECO:0000256" key="3">
    <source>
        <dbReference type="ARBA" id="ARBA00023163"/>
    </source>
</evidence>
<dbReference type="Proteomes" id="UP001183410">
    <property type="component" value="Unassembled WGS sequence"/>
</dbReference>
<dbReference type="RefSeq" id="WP_311666172.1">
    <property type="nucleotide sequence ID" value="NZ_JAVREO010000004.1"/>
</dbReference>
<evidence type="ECO:0000259" key="4">
    <source>
        <dbReference type="PROSITE" id="PS01124"/>
    </source>
</evidence>
<dbReference type="Gene3D" id="1.10.10.60">
    <property type="entry name" value="Homeodomain-like"/>
    <property type="match status" value="2"/>
</dbReference>
<evidence type="ECO:0000256" key="2">
    <source>
        <dbReference type="ARBA" id="ARBA00023125"/>
    </source>
</evidence>
<dbReference type="InterPro" id="IPR037923">
    <property type="entry name" value="HTH-like"/>
</dbReference>
<dbReference type="Pfam" id="PF12833">
    <property type="entry name" value="HTH_18"/>
    <property type="match status" value="1"/>
</dbReference>
<dbReference type="SUPFAM" id="SSF51215">
    <property type="entry name" value="Regulatory protein AraC"/>
    <property type="match status" value="1"/>
</dbReference>
<feature type="domain" description="HTH araC/xylS-type" evidence="4">
    <location>
        <begin position="177"/>
        <end position="274"/>
    </location>
</feature>
<dbReference type="SUPFAM" id="SSF46689">
    <property type="entry name" value="Homeodomain-like"/>
    <property type="match status" value="2"/>
</dbReference>
<dbReference type="PANTHER" id="PTHR46796:SF2">
    <property type="entry name" value="TRANSCRIPTIONAL REGULATORY PROTEIN"/>
    <property type="match status" value="1"/>
</dbReference>
<keyword evidence="3" id="KW-0804">Transcription</keyword>
<organism evidence="5 6">
    <name type="scientific">Streptomyces chisholmiae</name>
    <dbReference type="NCBI Taxonomy" id="3075540"/>
    <lineage>
        <taxon>Bacteria</taxon>
        <taxon>Bacillati</taxon>
        <taxon>Actinomycetota</taxon>
        <taxon>Actinomycetes</taxon>
        <taxon>Kitasatosporales</taxon>
        <taxon>Streptomycetaceae</taxon>
        <taxon>Streptomyces</taxon>
    </lineage>
</organism>
<dbReference type="PROSITE" id="PS01124">
    <property type="entry name" value="HTH_ARAC_FAMILY_2"/>
    <property type="match status" value="1"/>
</dbReference>
<evidence type="ECO:0000256" key="1">
    <source>
        <dbReference type="ARBA" id="ARBA00023015"/>
    </source>
</evidence>
<keyword evidence="1" id="KW-0805">Transcription regulation</keyword>
<accession>A0ABU2JPL8</accession>
<dbReference type="PANTHER" id="PTHR46796">
    <property type="entry name" value="HTH-TYPE TRANSCRIPTIONAL ACTIVATOR RHAS-RELATED"/>
    <property type="match status" value="1"/>
</dbReference>
<dbReference type="InterPro" id="IPR018060">
    <property type="entry name" value="HTH_AraC"/>
</dbReference>
<keyword evidence="2" id="KW-0238">DNA-binding</keyword>
<proteinExistence type="predicted"/>
<dbReference type="InterPro" id="IPR003313">
    <property type="entry name" value="AraC-bd"/>
</dbReference>
<evidence type="ECO:0000313" key="6">
    <source>
        <dbReference type="Proteomes" id="UP001183410"/>
    </source>
</evidence>
<dbReference type="InterPro" id="IPR050204">
    <property type="entry name" value="AraC_XylS_family_regulators"/>
</dbReference>
<dbReference type="Pfam" id="PF02311">
    <property type="entry name" value="AraC_binding"/>
    <property type="match status" value="1"/>
</dbReference>